<keyword evidence="4" id="KW-1185">Reference proteome</keyword>
<keyword evidence="1" id="KW-0677">Repeat</keyword>
<dbReference type="InterPro" id="IPR051191">
    <property type="entry name" value="DCAF12"/>
</dbReference>
<accession>A0AAV3X8B0</accession>
<organism evidence="3 4">
    <name type="scientific">Microseira wollei NIES-4236</name>
    <dbReference type="NCBI Taxonomy" id="2530354"/>
    <lineage>
        <taxon>Bacteria</taxon>
        <taxon>Bacillati</taxon>
        <taxon>Cyanobacteriota</taxon>
        <taxon>Cyanophyceae</taxon>
        <taxon>Oscillatoriophycideae</taxon>
        <taxon>Aerosakkonematales</taxon>
        <taxon>Aerosakkonemataceae</taxon>
        <taxon>Microseira</taxon>
    </lineage>
</organism>
<dbReference type="PANTHER" id="PTHR19860:SF40">
    <property type="entry name" value="WD40 REPEAT-CONTAINING PROTEIN"/>
    <property type="match status" value="1"/>
</dbReference>
<evidence type="ECO:0000313" key="4">
    <source>
        <dbReference type="Proteomes" id="UP001050975"/>
    </source>
</evidence>
<name>A0AAV3X8B0_9CYAN</name>
<dbReference type="InterPro" id="IPR041664">
    <property type="entry name" value="AAA_16"/>
</dbReference>
<dbReference type="AlphaFoldDB" id="A0AAV3X8B0"/>
<dbReference type="InterPro" id="IPR027417">
    <property type="entry name" value="P-loop_NTPase"/>
</dbReference>
<dbReference type="Gene3D" id="3.40.50.300">
    <property type="entry name" value="P-loop containing nucleotide triphosphate hydrolases"/>
    <property type="match status" value="1"/>
</dbReference>
<reference evidence="3" key="1">
    <citation type="submission" date="2019-10" db="EMBL/GenBank/DDBJ databases">
        <title>Draft genome sequece of Microseira wollei NIES-4236.</title>
        <authorList>
            <person name="Yamaguchi H."/>
            <person name="Suzuki S."/>
            <person name="Kawachi M."/>
        </authorList>
    </citation>
    <scope>NUCLEOTIDE SEQUENCE</scope>
    <source>
        <strain evidence="3">NIES-4236</strain>
    </source>
</reference>
<dbReference type="SUPFAM" id="SSF52540">
    <property type="entry name" value="P-loop containing nucleoside triphosphate hydrolases"/>
    <property type="match status" value="1"/>
</dbReference>
<dbReference type="PANTHER" id="PTHR19860">
    <property type="entry name" value="DDB1- AND CUL4-ASSOCIATED FACTOR 12-RELATED"/>
    <property type="match status" value="1"/>
</dbReference>
<evidence type="ECO:0000256" key="1">
    <source>
        <dbReference type="ARBA" id="ARBA00022737"/>
    </source>
</evidence>
<comment type="caution">
    <text evidence="3">The sequence shown here is derived from an EMBL/GenBank/DDBJ whole genome shotgun (WGS) entry which is preliminary data.</text>
</comment>
<proteinExistence type="predicted"/>
<gene>
    <name evidence="3" type="ORF">MiSe_28140</name>
</gene>
<dbReference type="EMBL" id="BLAY01000038">
    <property type="protein sequence ID" value="GET38060.1"/>
    <property type="molecule type" value="Genomic_DNA"/>
</dbReference>
<dbReference type="GO" id="GO:0080008">
    <property type="term" value="C:Cul4-RING E3 ubiquitin ligase complex"/>
    <property type="evidence" value="ECO:0007669"/>
    <property type="project" value="TreeGrafter"/>
</dbReference>
<feature type="domain" description="Orc1-like AAA ATPase" evidence="2">
    <location>
        <begin position="30"/>
        <end position="164"/>
    </location>
</feature>
<dbReference type="Pfam" id="PF13191">
    <property type="entry name" value="AAA_16"/>
    <property type="match status" value="1"/>
</dbReference>
<sequence length="352" mass="40372">MNSKPRTRTTISPRGHPPEFEQVIREKSANFVGREFVFAAINEFLSRQNRGYFTLVGTPGSGKSAILAKYVTEHPDVVYYNAQIEGKNQVDQFLIALCNQLINDYSLGYTSLPDNVTDGSWFLSLLLQKIGEQLEPNQRFMIAIDALDAIDLRSQTPGSNLFYLPRYLPNRIYFILSRRPFLREKSGLLIETPSQFFDLDAFPNENREDVQKYIDNNFKLLGQELLENIAGLCENNFMYLKSVGDAIASPLNQLPETLEAYYQQHWHKMKGEELSAVELGVLQTLIAIPSMEKDGISAQLIAETIDEDEYEIEAVLEKWYEFLVKTEIDGEVCYSIYHSSFRDWLSQQINTD</sequence>
<protein>
    <recommendedName>
        <fullName evidence="2">Orc1-like AAA ATPase domain-containing protein</fullName>
    </recommendedName>
</protein>
<evidence type="ECO:0000313" key="3">
    <source>
        <dbReference type="EMBL" id="GET38060.1"/>
    </source>
</evidence>
<dbReference type="RefSeq" id="WP_226580573.1">
    <property type="nucleotide sequence ID" value="NZ_BLAY01000038.1"/>
</dbReference>
<evidence type="ECO:0000259" key="2">
    <source>
        <dbReference type="Pfam" id="PF13191"/>
    </source>
</evidence>
<dbReference type="Proteomes" id="UP001050975">
    <property type="component" value="Unassembled WGS sequence"/>
</dbReference>